<evidence type="ECO:0000313" key="2">
    <source>
        <dbReference type="EMBL" id="RRT80338.1"/>
    </source>
</evidence>
<name>A0A427AVR4_ENSVE</name>
<proteinExistence type="predicted"/>
<dbReference type="InterPro" id="IPR040321">
    <property type="entry name" value="SCD2-like"/>
</dbReference>
<accession>A0A427AVR4</accession>
<evidence type="ECO:0000256" key="1">
    <source>
        <dbReference type="SAM" id="MobiDB-lite"/>
    </source>
</evidence>
<gene>
    <name evidence="2" type="ORF">B296_00017804</name>
</gene>
<feature type="region of interest" description="Disordered" evidence="1">
    <location>
        <begin position="44"/>
        <end position="63"/>
    </location>
</feature>
<evidence type="ECO:0000313" key="3">
    <source>
        <dbReference type="Proteomes" id="UP000287651"/>
    </source>
</evidence>
<dbReference type="PANTHER" id="PTHR31762">
    <property type="entry name" value="FAS-BINDING FACTOR-LIKE PROTEIN"/>
    <property type="match status" value="1"/>
</dbReference>
<dbReference type="EMBL" id="AMZH03001170">
    <property type="protein sequence ID" value="RRT80338.1"/>
    <property type="molecule type" value="Genomic_DNA"/>
</dbReference>
<reference evidence="2 3" key="1">
    <citation type="journal article" date="2014" name="Agronomy (Basel)">
        <title>A Draft Genome Sequence for Ensete ventricosum, the Drought-Tolerant Tree Against Hunger.</title>
        <authorList>
            <person name="Harrison J."/>
            <person name="Moore K.A."/>
            <person name="Paszkiewicz K."/>
            <person name="Jones T."/>
            <person name="Grant M."/>
            <person name="Ambacheew D."/>
            <person name="Muzemil S."/>
            <person name="Studholme D.J."/>
        </authorList>
    </citation>
    <scope>NUCLEOTIDE SEQUENCE [LARGE SCALE GENOMIC DNA]</scope>
</reference>
<dbReference type="GO" id="GO:0000911">
    <property type="term" value="P:cytokinesis by cell plate formation"/>
    <property type="evidence" value="ECO:0007669"/>
    <property type="project" value="InterPro"/>
</dbReference>
<protein>
    <submittedName>
        <fullName evidence="2">Uncharacterized protein</fullName>
    </submittedName>
</protein>
<sequence length="116" mass="13186">MHRPNSHLLVVDLRRNFGLLRFFVALKVEEAVLLSMAQHRRASTKSAPSLSGEGQNPAEAFELSQEESEDVLFKQFHRFIDTAIAVERGLFELKKLGIESQLWEACHHRSEAPSDT</sequence>
<organism evidence="2 3">
    <name type="scientific">Ensete ventricosum</name>
    <name type="common">Abyssinian banana</name>
    <name type="synonym">Musa ensete</name>
    <dbReference type="NCBI Taxonomy" id="4639"/>
    <lineage>
        <taxon>Eukaryota</taxon>
        <taxon>Viridiplantae</taxon>
        <taxon>Streptophyta</taxon>
        <taxon>Embryophyta</taxon>
        <taxon>Tracheophyta</taxon>
        <taxon>Spermatophyta</taxon>
        <taxon>Magnoliopsida</taxon>
        <taxon>Liliopsida</taxon>
        <taxon>Zingiberales</taxon>
        <taxon>Musaceae</taxon>
        <taxon>Ensete</taxon>
    </lineage>
</organism>
<dbReference type="Proteomes" id="UP000287651">
    <property type="component" value="Unassembled WGS sequence"/>
</dbReference>
<dbReference type="PANTHER" id="PTHR31762:SF17">
    <property type="entry name" value="COILED-COIL DOMAIN-CONTAINING PROTEIN SCD2"/>
    <property type="match status" value="1"/>
</dbReference>
<dbReference type="AlphaFoldDB" id="A0A427AVR4"/>
<comment type="caution">
    <text evidence="2">The sequence shown here is derived from an EMBL/GenBank/DDBJ whole genome shotgun (WGS) entry which is preliminary data.</text>
</comment>
<feature type="compositionally biased region" description="Polar residues" evidence="1">
    <location>
        <begin position="44"/>
        <end position="54"/>
    </location>
</feature>